<dbReference type="EMBL" id="JAUSRR010000004">
    <property type="protein sequence ID" value="MDP9923367.1"/>
    <property type="molecule type" value="Genomic_DNA"/>
</dbReference>
<evidence type="ECO:0000259" key="2">
    <source>
        <dbReference type="Pfam" id="PF10543"/>
    </source>
</evidence>
<feature type="region of interest" description="Disordered" evidence="1">
    <location>
        <begin position="170"/>
        <end position="199"/>
    </location>
</feature>
<proteinExistence type="predicted"/>
<evidence type="ECO:0000313" key="3">
    <source>
        <dbReference type="EMBL" id="MDP9923367.1"/>
    </source>
</evidence>
<dbReference type="AlphaFoldDB" id="A0AAW8DVK4"/>
<comment type="caution">
    <text evidence="3">The sequence shown here is derived from an EMBL/GenBank/DDBJ whole genome shotgun (WGS) entry which is preliminary data.</text>
</comment>
<reference evidence="3" key="1">
    <citation type="submission" date="2023-07" db="EMBL/GenBank/DDBJ databases">
        <title>Sorghum-associated microbial communities from plants grown in Nebraska, USA.</title>
        <authorList>
            <person name="Schachtman D."/>
        </authorList>
    </citation>
    <scope>NUCLEOTIDE SEQUENCE</scope>
    <source>
        <strain evidence="3">DS2795</strain>
    </source>
</reference>
<evidence type="ECO:0000256" key="1">
    <source>
        <dbReference type="SAM" id="MobiDB-lite"/>
    </source>
</evidence>
<dbReference type="Proteomes" id="UP001244295">
    <property type="component" value="Unassembled WGS sequence"/>
</dbReference>
<evidence type="ECO:0000313" key="4">
    <source>
        <dbReference type="Proteomes" id="UP001244295"/>
    </source>
</evidence>
<organism evidence="3 4">
    <name type="scientific">Variovorax boronicumulans</name>
    <dbReference type="NCBI Taxonomy" id="436515"/>
    <lineage>
        <taxon>Bacteria</taxon>
        <taxon>Pseudomonadati</taxon>
        <taxon>Pseudomonadota</taxon>
        <taxon>Betaproteobacteria</taxon>
        <taxon>Burkholderiales</taxon>
        <taxon>Comamonadaceae</taxon>
        <taxon>Variovorax</taxon>
    </lineage>
</organism>
<feature type="domain" description="KilA-N DNA-binding" evidence="2">
    <location>
        <begin position="17"/>
        <end position="102"/>
    </location>
</feature>
<dbReference type="InterPro" id="IPR018873">
    <property type="entry name" value="KilA-N_DNA-bd_domain"/>
</dbReference>
<dbReference type="RefSeq" id="WP_307583861.1">
    <property type="nucleotide sequence ID" value="NZ_JAUSRQ010000004.1"/>
</dbReference>
<dbReference type="Pfam" id="PF10543">
    <property type="entry name" value="ORF6N"/>
    <property type="match status" value="1"/>
</dbReference>
<name>A0AAW8DVK4_9BURK</name>
<sequence length="199" mass="22389">MSAASPNSPLQPHIESRILSLREQRVMLDSDLAVLYDVQTKVLVQAVKRNAERFPSDFMFQLSPEEWAALRSQTVTSNTGRGGRRTAPYVFTEQGVAMLSSVLGSPRAIAVNIEIMRTFVRIRALVTTHQDLARRLSELEEKTELIDMRQESFSSNTRNQLRQVFDAIKALTTPPDPPKRPIGFVTPDEKKAPKARGKQ</sequence>
<gene>
    <name evidence="3" type="ORF">J2W25_002390</name>
</gene>
<accession>A0AAW8DVK4</accession>
<protein>
    <recommendedName>
        <fullName evidence="2">KilA-N DNA-binding domain-containing protein</fullName>
    </recommendedName>
</protein>